<dbReference type="Pfam" id="PF13378">
    <property type="entry name" value="MR_MLE_C"/>
    <property type="match status" value="1"/>
</dbReference>
<comment type="caution">
    <text evidence="6">The sequence shown here is derived from an EMBL/GenBank/DDBJ whole genome shotgun (WGS) entry which is preliminary data.</text>
</comment>
<dbReference type="RefSeq" id="WP_221979129.1">
    <property type="nucleotide sequence ID" value="NZ_JAAXQQ010000004.1"/>
</dbReference>
<evidence type="ECO:0000256" key="2">
    <source>
        <dbReference type="ARBA" id="ARBA00022723"/>
    </source>
</evidence>
<dbReference type="SUPFAM" id="SSF51604">
    <property type="entry name" value="Enolase C-terminal domain-like"/>
    <property type="match status" value="1"/>
</dbReference>
<keyword evidence="2" id="KW-0479">Metal-binding</keyword>
<protein>
    <submittedName>
        <fullName evidence="6">Mandelate racemase/muconate lactonizing enzyme family protein</fullName>
    </submittedName>
</protein>
<evidence type="ECO:0000256" key="3">
    <source>
        <dbReference type="ARBA" id="ARBA00022842"/>
    </source>
</evidence>
<organism evidence="6 7">
    <name type="scientific">Rhizobium laguerreae</name>
    <dbReference type="NCBI Taxonomy" id="1076926"/>
    <lineage>
        <taxon>Bacteria</taxon>
        <taxon>Pseudomonadati</taxon>
        <taxon>Pseudomonadota</taxon>
        <taxon>Alphaproteobacteria</taxon>
        <taxon>Hyphomicrobiales</taxon>
        <taxon>Rhizobiaceae</taxon>
        <taxon>Rhizobium/Agrobacterium group</taxon>
        <taxon>Rhizobium</taxon>
    </lineage>
</organism>
<reference evidence="6" key="1">
    <citation type="submission" date="2020-04" db="EMBL/GenBank/DDBJ databases">
        <title>Global-level population genomics supports evidence of horizontal gene transfer on evolution of Rhizobia in Lentils.</title>
        <authorList>
            <person name="Gai Y."/>
            <person name="Cook D."/>
            <person name="Riely B."/>
        </authorList>
    </citation>
    <scope>NUCLEOTIDE SEQUENCE</scope>
    <source>
        <strain evidence="6">TLR9</strain>
    </source>
</reference>
<evidence type="ECO:0000313" key="6">
    <source>
        <dbReference type="EMBL" id="MBY3064623.1"/>
    </source>
</evidence>
<dbReference type="InterPro" id="IPR036849">
    <property type="entry name" value="Enolase-like_C_sf"/>
</dbReference>
<feature type="compositionally biased region" description="Basic and acidic residues" evidence="4">
    <location>
        <begin position="354"/>
        <end position="366"/>
    </location>
</feature>
<dbReference type="InterPro" id="IPR029065">
    <property type="entry name" value="Enolase_C-like"/>
</dbReference>
<dbReference type="GO" id="GO:0000287">
    <property type="term" value="F:magnesium ion binding"/>
    <property type="evidence" value="ECO:0007669"/>
    <property type="project" value="TreeGrafter"/>
</dbReference>
<sequence>MPLSGFRITRFQFARDRLIGDSQVRADDVNVAALELIGETGNIGLGFIQTLFHPLPDQAEIEAVFKHEAWPAIAGQEAIGLVHRVSRPRGGNQRVFSLPFHEALQVALWDLAAKEVGLPLHKLLGSRRDRVRAYASGLDFHLSDEAFRALFSHAASLGYQAFKIKVGHPDFQRDMRRLDLLKEVIPAGSQIMIDPNEAWNSKEALVKLTAIRDAGHDLLWVEDPILRHDFEGLRTLRRAVNWTQINSGEYLDASGKRLLMENFGTDLLNVHGQVTDVMRIGWLAAELGIPVSLGNTFLEVGVHMAAALPEVEWLEYSFQNFDHLVEQPILIRDGFAYAPDRPGHGLVLSEVAREEWSRPKRLDRSQLGEPPENPRLPRLSGV</sequence>
<evidence type="ECO:0000259" key="5">
    <source>
        <dbReference type="SMART" id="SM00922"/>
    </source>
</evidence>
<dbReference type="Proteomes" id="UP000758022">
    <property type="component" value="Unassembled WGS sequence"/>
</dbReference>
<dbReference type="SMART" id="SM00922">
    <property type="entry name" value="MR_MLE"/>
    <property type="match status" value="1"/>
</dbReference>
<dbReference type="GO" id="GO:0016836">
    <property type="term" value="F:hydro-lyase activity"/>
    <property type="evidence" value="ECO:0007669"/>
    <property type="project" value="TreeGrafter"/>
</dbReference>
<dbReference type="InterPro" id="IPR013342">
    <property type="entry name" value="Mandelate_racemase_C"/>
</dbReference>
<evidence type="ECO:0000256" key="4">
    <source>
        <dbReference type="SAM" id="MobiDB-lite"/>
    </source>
</evidence>
<dbReference type="PANTHER" id="PTHR13794">
    <property type="entry name" value="ENOLASE SUPERFAMILY, MANDELATE RACEMASE"/>
    <property type="match status" value="1"/>
</dbReference>
<dbReference type="InterPro" id="IPR046945">
    <property type="entry name" value="RHMD-like"/>
</dbReference>
<keyword evidence="3" id="KW-0460">Magnesium</keyword>
<proteinExistence type="predicted"/>
<evidence type="ECO:0000256" key="1">
    <source>
        <dbReference type="ARBA" id="ARBA00001946"/>
    </source>
</evidence>
<evidence type="ECO:0000313" key="7">
    <source>
        <dbReference type="Proteomes" id="UP000758022"/>
    </source>
</evidence>
<dbReference type="EMBL" id="JAAXQQ010000004">
    <property type="protein sequence ID" value="MBY3064623.1"/>
    <property type="molecule type" value="Genomic_DNA"/>
</dbReference>
<comment type="cofactor">
    <cofactor evidence="1">
        <name>Mg(2+)</name>
        <dbReference type="ChEBI" id="CHEBI:18420"/>
    </cofactor>
</comment>
<dbReference type="SUPFAM" id="SSF54826">
    <property type="entry name" value="Enolase N-terminal domain-like"/>
    <property type="match status" value="1"/>
</dbReference>
<dbReference type="Gene3D" id="3.20.20.120">
    <property type="entry name" value="Enolase-like C-terminal domain"/>
    <property type="match status" value="1"/>
</dbReference>
<accession>A0AB35FFW4</accession>
<dbReference type="PANTHER" id="PTHR13794:SF58">
    <property type="entry name" value="MITOCHONDRIAL ENOLASE SUPERFAMILY MEMBER 1"/>
    <property type="match status" value="1"/>
</dbReference>
<name>A0AB35FFW4_9HYPH</name>
<dbReference type="AlphaFoldDB" id="A0AB35FFW4"/>
<feature type="domain" description="Mandelate racemase/muconate lactonizing enzyme C-terminal" evidence="5">
    <location>
        <begin position="144"/>
        <end position="243"/>
    </location>
</feature>
<gene>
    <name evidence="6" type="ORF">HFO74_14455</name>
</gene>
<dbReference type="GO" id="GO:0016052">
    <property type="term" value="P:carbohydrate catabolic process"/>
    <property type="evidence" value="ECO:0007669"/>
    <property type="project" value="TreeGrafter"/>
</dbReference>
<dbReference type="Gene3D" id="3.30.390.10">
    <property type="entry name" value="Enolase-like, N-terminal domain"/>
    <property type="match status" value="1"/>
</dbReference>
<dbReference type="InterPro" id="IPR029017">
    <property type="entry name" value="Enolase-like_N"/>
</dbReference>
<feature type="region of interest" description="Disordered" evidence="4">
    <location>
        <begin position="354"/>
        <end position="382"/>
    </location>
</feature>